<reference evidence="5 6" key="1">
    <citation type="submission" date="2021-12" db="EMBL/GenBank/DDBJ databases">
        <title>Discovery of the Pendulisporaceae a myxobacterial family with distinct sporulation behavior and unique specialized metabolism.</title>
        <authorList>
            <person name="Garcia R."/>
            <person name="Popoff A."/>
            <person name="Bader C.D."/>
            <person name="Loehr J."/>
            <person name="Walesch S."/>
            <person name="Walt C."/>
            <person name="Boldt J."/>
            <person name="Bunk B."/>
            <person name="Haeckl F.J.F.P.J."/>
            <person name="Gunesch A.P."/>
            <person name="Birkelbach J."/>
            <person name="Nuebel U."/>
            <person name="Pietschmann T."/>
            <person name="Bach T."/>
            <person name="Mueller R."/>
        </authorList>
    </citation>
    <scope>NUCLEOTIDE SEQUENCE [LARGE SCALE GENOMIC DNA]</scope>
    <source>
        <strain evidence="5 6">MSr12523</strain>
    </source>
</reference>
<dbReference type="RefSeq" id="WP_394848780.1">
    <property type="nucleotide sequence ID" value="NZ_CP089982.1"/>
</dbReference>
<keyword evidence="6" id="KW-1185">Reference proteome</keyword>
<feature type="domain" description="Beta-ketoacyl-[acyl-carrier-protein] synthase III N-terminal" evidence="4">
    <location>
        <begin position="109"/>
        <end position="187"/>
    </location>
</feature>
<protein>
    <submittedName>
        <fullName evidence="5">Ketoacyl-ACP synthase III family protein</fullName>
    </submittedName>
</protein>
<evidence type="ECO:0000259" key="3">
    <source>
        <dbReference type="Pfam" id="PF08541"/>
    </source>
</evidence>
<dbReference type="SUPFAM" id="SSF53901">
    <property type="entry name" value="Thiolase-like"/>
    <property type="match status" value="1"/>
</dbReference>
<dbReference type="InterPro" id="IPR013751">
    <property type="entry name" value="ACP_syn_III_N"/>
</dbReference>
<dbReference type="EMBL" id="CP089982">
    <property type="protein sequence ID" value="WXA98168.1"/>
    <property type="molecule type" value="Genomic_DNA"/>
</dbReference>
<sequence length="350" mass="38014">MKIERLFIAGIGTYLPPLTRVEDAVADGRYDPQEAEDTGLESVCEATTETPPDMAVTAARSALARSGIRPEDVSLILHASLYFQGLELYTTASYIHREALGTHSALALEVKNQCNGSMTSMELAACYLQSSPERSAALVTTADKCCLPVIDRWKCDIGTVPSDGATAMILSQRGGFARVLSTVTVSDPSLERLHRGNAPFTTFNDPKVPVDLRLRKLQYLGDVELDEFTRKFRTGLRNSVDQALRDAGITFRDVARFVIPHAGRLVLQREYFMALDIAESATTWAWGRKLGHIGAGDQVAGFGHLVETNALKPGDHCLLMGVGAGFTWTCAVVQLIEQPSWARGSTNGAP</sequence>
<dbReference type="Pfam" id="PF08545">
    <property type="entry name" value="ACP_syn_III"/>
    <property type="match status" value="1"/>
</dbReference>
<dbReference type="Proteomes" id="UP001379533">
    <property type="component" value="Chromosome"/>
</dbReference>
<dbReference type="PANTHER" id="PTHR34069:SF2">
    <property type="entry name" value="BETA-KETOACYL-[ACYL-CARRIER-PROTEIN] SYNTHASE III"/>
    <property type="match status" value="1"/>
</dbReference>
<dbReference type="Gene3D" id="3.40.47.10">
    <property type="match status" value="2"/>
</dbReference>
<keyword evidence="1" id="KW-0808">Transferase</keyword>
<keyword evidence="2" id="KW-0012">Acyltransferase</keyword>
<name>A0ABZ2KLG7_9BACT</name>
<accession>A0ABZ2KLG7</accession>
<dbReference type="PANTHER" id="PTHR34069">
    <property type="entry name" value="3-OXOACYL-[ACYL-CARRIER-PROTEIN] SYNTHASE 3"/>
    <property type="match status" value="1"/>
</dbReference>
<proteinExistence type="predicted"/>
<feature type="domain" description="Beta-ketoacyl-[acyl-carrier-protein] synthase III C-terminal" evidence="3">
    <location>
        <begin position="244"/>
        <end position="334"/>
    </location>
</feature>
<evidence type="ECO:0000256" key="2">
    <source>
        <dbReference type="ARBA" id="ARBA00023315"/>
    </source>
</evidence>
<organism evidence="5 6">
    <name type="scientific">Pendulispora brunnea</name>
    <dbReference type="NCBI Taxonomy" id="2905690"/>
    <lineage>
        <taxon>Bacteria</taxon>
        <taxon>Pseudomonadati</taxon>
        <taxon>Myxococcota</taxon>
        <taxon>Myxococcia</taxon>
        <taxon>Myxococcales</taxon>
        <taxon>Sorangiineae</taxon>
        <taxon>Pendulisporaceae</taxon>
        <taxon>Pendulispora</taxon>
    </lineage>
</organism>
<dbReference type="CDD" id="cd00827">
    <property type="entry name" value="init_cond_enzymes"/>
    <property type="match status" value="1"/>
</dbReference>
<evidence type="ECO:0000256" key="1">
    <source>
        <dbReference type="ARBA" id="ARBA00022679"/>
    </source>
</evidence>
<gene>
    <name evidence="5" type="ORF">LZC95_15150</name>
</gene>
<dbReference type="InterPro" id="IPR016039">
    <property type="entry name" value="Thiolase-like"/>
</dbReference>
<dbReference type="InterPro" id="IPR013747">
    <property type="entry name" value="ACP_syn_III_C"/>
</dbReference>
<dbReference type="Pfam" id="PF08541">
    <property type="entry name" value="ACP_syn_III_C"/>
    <property type="match status" value="1"/>
</dbReference>
<evidence type="ECO:0000313" key="6">
    <source>
        <dbReference type="Proteomes" id="UP001379533"/>
    </source>
</evidence>
<evidence type="ECO:0000259" key="4">
    <source>
        <dbReference type="Pfam" id="PF08545"/>
    </source>
</evidence>
<evidence type="ECO:0000313" key="5">
    <source>
        <dbReference type="EMBL" id="WXA98168.1"/>
    </source>
</evidence>